<keyword evidence="10 12" id="KW-1208">Phospholipid metabolism</keyword>
<evidence type="ECO:0000313" key="14">
    <source>
        <dbReference type="Proteomes" id="UP000585721"/>
    </source>
</evidence>
<dbReference type="EC" id="4.1.1.65" evidence="12"/>
<dbReference type="PANTHER" id="PTHR10067:SF6">
    <property type="entry name" value="PHOSPHATIDYLSERINE DECARBOXYLASE PROENZYME, MITOCHONDRIAL"/>
    <property type="match status" value="1"/>
</dbReference>
<evidence type="ECO:0000256" key="12">
    <source>
        <dbReference type="HAMAP-Rule" id="MF_00662"/>
    </source>
</evidence>
<comment type="pathway">
    <text evidence="12">Phospholipid metabolism; phosphatidylethanolamine biosynthesis; phosphatidylethanolamine from CDP-diacylglycerol: step 2/2.</text>
</comment>
<dbReference type="InterPro" id="IPR033177">
    <property type="entry name" value="PSD-B"/>
</dbReference>
<comment type="PTM">
    <text evidence="12">Is synthesized initially as an inactive proenzyme. Formation of the active enzyme involves a self-maturation process in which the active site pyruvoyl group is generated from an internal serine residue via an autocatalytic post-translational modification. Two non-identical subunits are generated from the proenzyme in this reaction, and the pyruvate is formed at the N-terminus of the alpha chain, which is derived from the carboxyl end of the proenzyme. The autoendoproteolytic cleavage occurs by a canonical serine protease mechanism, in which the side chain hydroxyl group of the serine supplies its oxygen atom to form the C-terminus of the beta chain, while the remainder of the serine residue undergoes an oxidative deamination to produce ammonia and the pyruvoyl prosthetic group on the alpha chain. During this reaction, the Ser that is part of the protease active site of the proenzyme becomes the pyruvoyl prosthetic group, which constitutes an essential element of the active site of the mature decarboxylase.</text>
</comment>
<evidence type="ECO:0000256" key="6">
    <source>
        <dbReference type="ARBA" id="ARBA00023136"/>
    </source>
</evidence>
<feature type="active site" description="Charge relay system; for autoendoproteolytic cleavage activity" evidence="12">
    <location>
        <position position="253"/>
    </location>
</feature>
<gene>
    <name evidence="12" type="primary">psd</name>
    <name evidence="13" type="ORF">HNR75_000922</name>
</gene>
<comment type="similarity">
    <text evidence="12">Belongs to the phosphatidylserine decarboxylase family. PSD-B subfamily. Prokaryotic type I sub-subfamily.</text>
</comment>
<evidence type="ECO:0000256" key="7">
    <source>
        <dbReference type="ARBA" id="ARBA00023145"/>
    </source>
</evidence>
<accession>A0A841GJN8</accession>
<dbReference type="GO" id="GO:0005886">
    <property type="term" value="C:plasma membrane"/>
    <property type="evidence" value="ECO:0007669"/>
    <property type="project" value="UniProtKB-SubCell"/>
</dbReference>
<dbReference type="NCBIfam" id="TIGR00163">
    <property type="entry name" value="PS_decarb"/>
    <property type="match status" value="1"/>
</dbReference>
<comment type="subunit">
    <text evidence="12">Heterodimer of a large membrane-associated beta subunit and a small pyruvoyl-containing alpha subunit.</text>
</comment>
<dbReference type="Pfam" id="PF02666">
    <property type="entry name" value="PS_Dcarbxylase"/>
    <property type="match status" value="1"/>
</dbReference>
<evidence type="ECO:0000256" key="10">
    <source>
        <dbReference type="ARBA" id="ARBA00023264"/>
    </source>
</evidence>
<name>A0A841GJN8_9GAMM</name>
<keyword evidence="6 12" id="KW-0472">Membrane</keyword>
<keyword evidence="7 12" id="KW-0865">Zymogen</keyword>
<dbReference type="InterPro" id="IPR033178">
    <property type="entry name" value="PSD_type1_pro"/>
</dbReference>
<feature type="chain" id="PRO_5033173919" description="Phosphatidylserine decarboxylase beta chain" evidence="12">
    <location>
        <begin position="1"/>
        <end position="252"/>
    </location>
</feature>
<dbReference type="GO" id="GO:0006646">
    <property type="term" value="P:phosphatidylethanolamine biosynthetic process"/>
    <property type="evidence" value="ECO:0007669"/>
    <property type="project" value="UniProtKB-UniRule"/>
</dbReference>
<evidence type="ECO:0000256" key="8">
    <source>
        <dbReference type="ARBA" id="ARBA00023209"/>
    </source>
</evidence>
<proteinExistence type="inferred from homology"/>
<dbReference type="RefSeq" id="WP_188025838.1">
    <property type="nucleotide sequence ID" value="NZ_JACHGR010000003.1"/>
</dbReference>
<sequence length="291" mass="32048">MKLLDMLKIATQYLLPKHAVSRLVGYLAAAEAGSLTTFLIKAFIKRFNINMSEAEQEDPAHYKTFNAFFTRKLKDGLRPVVADSNAVALPVDGCVSQLGDIKHGRIIQAKRHDFSARELLGGDKDLSDQFQDGKFATIYLSPRDYHRIHMPLDGELQSMVYIPGDLFSVNPLTAQNVPNLFARNERVACVFKTPSGPMALVLVGATIVASIETVWAGTITPPAGKMVKRWDFHGNEPITLKKGEEMGLFKLGSTVVCLFPPAMLEFAEHLQPGTETRMGEIFATLNSAEPA</sequence>
<dbReference type="Proteomes" id="UP000585721">
    <property type="component" value="Unassembled WGS sequence"/>
</dbReference>
<keyword evidence="3 12" id="KW-0444">Lipid biosynthesis</keyword>
<keyword evidence="9 12" id="KW-0456">Lyase</keyword>
<dbReference type="PANTHER" id="PTHR10067">
    <property type="entry name" value="PHOSPHATIDYLSERINE DECARBOXYLASE"/>
    <property type="match status" value="1"/>
</dbReference>
<feature type="active site" description="Charge relay system; for autoendoproteolytic cleavage activity" evidence="12">
    <location>
        <position position="149"/>
    </location>
</feature>
<feature type="chain" id="PRO_5033173920" description="Phosphatidylserine decarboxylase alpha chain" evidence="12">
    <location>
        <begin position="253"/>
        <end position="291"/>
    </location>
</feature>
<keyword evidence="4 12" id="KW-0210">Decarboxylase</keyword>
<dbReference type="HAMAP" id="MF_00662">
    <property type="entry name" value="PS_decarb_PSD_B_type1"/>
    <property type="match status" value="1"/>
</dbReference>
<evidence type="ECO:0000256" key="2">
    <source>
        <dbReference type="ARBA" id="ARBA00022475"/>
    </source>
</evidence>
<dbReference type="GO" id="GO:0004609">
    <property type="term" value="F:phosphatidylserine decarboxylase activity"/>
    <property type="evidence" value="ECO:0007669"/>
    <property type="project" value="UniProtKB-UniRule"/>
</dbReference>
<dbReference type="InterPro" id="IPR003817">
    <property type="entry name" value="PS_Dcarbxylase"/>
</dbReference>
<evidence type="ECO:0000256" key="3">
    <source>
        <dbReference type="ARBA" id="ARBA00022516"/>
    </source>
</evidence>
<keyword evidence="8 12" id="KW-0594">Phospholipid biosynthesis</keyword>
<comment type="subcellular location">
    <subcellularLocation>
        <location evidence="12">Cell membrane</location>
        <topology evidence="12">Peripheral membrane protein</topology>
    </subcellularLocation>
</comment>
<evidence type="ECO:0000256" key="4">
    <source>
        <dbReference type="ARBA" id="ARBA00022793"/>
    </source>
</evidence>
<evidence type="ECO:0000256" key="11">
    <source>
        <dbReference type="ARBA" id="ARBA00023317"/>
    </source>
</evidence>
<organism evidence="13 14">
    <name type="scientific">Tolumonas osonensis</name>
    <dbReference type="NCBI Taxonomy" id="675874"/>
    <lineage>
        <taxon>Bacteria</taxon>
        <taxon>Pseudomonadati</taxon>
        <taxon>Pseudomonadota</taxon>
        <taxon>Gammaproteobacteria</taxon>
        <taxon>Aeromonadales</taxon>
        <taxon>Aeromonadaceae</taxon>
        <taxon>Tolumonas</taxon>
    </lineage>
</organism>
<evidence type="ECO:0000256" key="1">
    <source>
        <dbReference type="ARBA" id="ARBA00005189"/>
    </source>
</evidence>
<comment type="catalytic activity">
    <reaction evidence="12">
        <text>a 1,2-diacyl-sn-glycero-3-phospho-L-serine + H(+) = a 1,2-diacyl-sn-glycero-3-phosphoethanolamine + CO2</text>
        <dbReference type="Rhea" id="RHEA:20828"/>
        <dbReference type="ChEBI" id="CHEBI:15378"/>
        <dbReference type="ChEBI" id="CHEBI:16526"/>
        <dbReference type="ChEBI" id="CHEBI:57262"/>
        <dbReference type="ChEBI" id="CHEBI:64612"/>
        <dbReference type="EC" id="4.1.1.65"/>
    </reaction>
</comment>
<feature type="active site" description="Charge relay system; for autoendoproteolytic cleavage activity" evidence="12">
    <location>
        <position position="92"/>
    </location>
</feature>
<keyword evidence="11 12" id="KW-0670">Pyruvate</keyword>
<comment type="cofactor">
    <cofactor evidence="12">
        <name>pyruvate</name>
        <dbReference type="ChEBI" id="CHEBI:15361"/>
    </cofactor>
    <text evidence="12">Binds 1 pyruvoyl group covalently per subunit.</text>
</comment>
<feature type="active site" description="Schiff-base intermediate with substrate; via pyruvic acid; for decarboxylase activity" evidence="12">
    <location>
        <position position="253"/>
    </location>
</feature>
<dbReference type="UniPathway" id="UPA00558">
    <property type="reaction ID" value="UER00616"/>
</dbReference>
<dbReference type="EMBL" id="JACHGR010000003">
    <property type="protein sequence ID" value="MBB6055040.1"/>
    <property type="molecule type" value="Genomic_DNA"/>
</dbReference>
<feature type="modified residue" description="Pyruvic acid (Ser); by autocatalysis" evidence="12">
    <location>
        <position position="253"/>
    </location>
</feature>
<keyword evidence="5 12" id="KW-0443">Lipid metabolism</keyword>
<comment type="caution">
    <text evidence="13">The sequence shown here is derived from an EMBL/GenBank/DDBJ whole genome shotgun (WGS) entry which is preliminary data.</text>
</comment>
<evidence type="ECO:0000256" key="9">
    <source>
        <dbReference type="ARBA" id="ARBA00023239"/>
    </source>
</evidence>
<evidence type="ECO:0000313" key="13">
    <source>
        <dbReference type="EMBL" id="MBB6055040.1"/>
    </source>
</evidence>
<keyword evidence="14" id="KW-1185">Reference proteome</keyword>
<feature type="site" description="Cleavage (non-hydrolytic); by autocatalysis" evidence="12">
    <location>
        <begin position="252"/>
        <end position="253"/>
    </location>
</feature>
<keyword evidence="2 12" id="KW-1003">Cell membrane</keyword>
<comment type="function">
    <text evidence="12">Catalyzes the formation of phosphatidylethanolamine (PtdEtn) from phosphatidylserine (PtdSer).</text>
</comment>
<reference evidence="13 14" key="1">
    <citation type="submission" date="2020-08" db="EMBL/GenBank/DDBJ databases">
        <title>Genomic Encyclopedia of Type Strains, Phase IV (KMG-IV): sequencing the most valuable type-strain genomes for metagenomic binning, comparative biology and taxonomic classification.</title>
        <authorList>
            <person name="Goeker M."/>
        </authorList>
    </citation>
    <scope>NUCLEOTIDE SEQUENCE [LARGE SCALE GENOMIC DNA]</scope>
    <source>
        <strain evidence="13 14">DSM 22975</strain>
    </source>
</reference>
<evidence type="ECO:0000256" key="5">
    <source>
        <dbReference type="ARBA" id="ARBA00023098"/>
    </source>
</evidence>
<protein>
    <recommendedName>
        <fullName evidence="12">Phosphatidylserine decarboxylase proenzyme</fullName>
        <ecNumber evidence="12">4.1.1.65</ecNumber>
    </recommendedName>
    <component>
        <recommendedName>
            <fullName evidence="12">Phosphatidylserine decarboxylase alpha chain</fullName>
        </recommendedName>
    </component>
    <component>
        <recommendedName>
            <fullName evidence="12">Phosphatidylserine decarboxylase beta chain</fullName>
        </recommendedName>
    </component>
</protein>
<dbReference type="AlphaFoldDB" id="A0A841GJN8"/>
<comment type="pathway">
    <text evidence="1">Lipid metabolism.</text>
</comment>